<sequence>MAKTAKWFKRMGTGALGLVLAASLAACGSGKEGTGAATSSTQPTAQSSASPGASSPAASPKTGQTAYPLTIKDATGTDVVFEKAPERVTTLVPSETEIVFAIGAGDKIAGVDKFSDYPAEAKSKPQIGDMNANLEALLATKPDLVLASASMNKKTVDQLRELKIKVFASDPKTVDEVMDKITTVGKIMNMADGAKKVTDKMREEKQKVTDAVKNAPKKKVYMEFSPGWTVGKGEFMDELVSLAGGDNVAHEQAGWNKIDPEKIIKSNPEVILYAKGESGMSSILDEIKKRPGFEAIDAMKNNKVYAIDSNKVARVGPRLTEALTDMAKAIHPDLVK</sequence>
<feature type="region of interest" description="Disordered" evidence="3">
    <location>
        <begin position="31"/>
        <end position="64"/>
    </location>
</feature>
<evidence type="ECO:0000259" key="5">
    <source>
        <dbReference type="PROSITE" id="PS50983"/>
    </source>
</evidence>
<protein>
    <submittedName>
        <fullName evidence="6">ABC transporter substrate-binding protein</fullName>
    </submittedName>
</protein>
<evidence type="ECO:0000256" key="4">
    <source>
        <dbReference type="SAM" id="SignalP"/>
    </source>
</evidence>
<gene>
    <name evidence="6" type="ORF">MJA45_21815</name>
</gene>
<keyword evidence="2 4" id="KW-0732">Signal</keyword>
<dbReference type="KEGG" id="paun:MJA45_21815"/>
<dbReference type="Proteomes" id="UP001305702">
    <property type="component" value="Chromosome"/>
</dbReference>
<organism evidence="6 7">
    <name type="scientific">Paenibacillus aurantius</name>
    <dbReference type="NCBI Taxonomy" id="2918900"/>
    <lineage>
        <taxon>Bacteria</taxon>
        <taxon>Bacillati</taxon>
        <taxon>Bacillota</taxon>
        <taxon>Bacilli</taxon>
        <taxon>Bacillales</taxon>
        <taxon>Paenibacillaceae</taxon>
        <taxon>Paenibacillus</taxon>
    </lineage>
</organism>
<evidence type="ECO:0000256" key="1">
    <source>
        <dbReference type="ARBA" id="ARBA00008814"/>
    </source>
</evidence>
<dbReference type="InterPro" id="IPR054828">
    <property type="entry name" value="Vit_B12_bind_prot"/>
</dbReference>
<dbReference type="Pfam" id="PF01497">
    <property type="entry name" value="Peripla_BP_2"/>
    <property type="match status" value="1"/>
</dbReference>
<feature type="compositionally biased region" description="Low complexity" evidence="3">
    <location>
        <begin position="31"/>
        <end position="60"/>
    </location>
</feature>
<evidence type="ECO:0000313" key="7">
    <source>
        <dbReference type="Proteomes" id="UP001305702"/>
    </source>
</evidence>
<dbReference type="GO" id="GO:0071281">
    <property type="term" value="P:cellular response to iron ion"/>
    <property type="evidence" value="ECO:0007669"/>
    <property type="project" value="TreeGrafter"/>
</dbReference>
<dbReference type="RefSeq" id="WP_315604009.1">
    <property type="nucleotide sequence ID" value="NZ_CP130318.1"/>
</dbReference>
<accession>A0AA96LDP4</accession>
<dbReference type="InterPro" id="IPR002491">
    <property type="entry name" value="ABC_transptr_periplasmic_BD"/>
</dbReference>
<dbReference type="PANTHER" id="PTHR30535:SF34">
    <property type="entry name" value="MOLYBDATE-BINDING PROTEIN MOLA"/>
    <property type="match status" value="1"/>
</dbReference>
<dbReference type="PANTHER" id="PTHR30535">
    <property type="entry name" value="VITAMIN B12-BINDING PROTEIN"/>
    <property type="match status" value="1"/>
</dbReference>
<dbReference type="PROSITE" id="PS51257">
    <property type="entry name" value="PROKAR_LIPOPROTEIN"/>
    <property type="match status" value="1"/>
</dbReference>
<dbReference type="NCBIfam" id="NF038402">
    <property type="entry name" value="TroA_like"/>
    <property type="match status" value="1"/>
</dbReference>
<feature type="chain" id="PRO_5041723559" evidence="4">
    <location>
        <begin position="26"/>
        <end position="336"/>
    </location>
</feature>
<feature type="signal peptide" evidence="4">
    <location>
        <begin position="1"/>
        <end position="25"/>
    </location>
</feature>
<name>A0AA96LDP4_9BACL</name>
<evidence type="ECO:0000256" key="2">
    <source>
        <dbReference type="ARBA" id="ARBA00022729"/>
    </source>
</evidence>
<comment type="similarity">
    <text evidence="1">Belongs to the bacterial solute-binding protein 8 family.</text>
</comment>
<dbReference type="PROSITE" id="PS50983">
    <property type="entry name" value="FE_B12_PBP"/>
    <property type="match status" value="1"/>
</dbReference>
<feature type="domain" description="Fe/B12 periplasmic-binding" evidence="5">
    <location>
        <begin position="87"/>
        <end position="334"/>
    </location>
</feature>
<dbReference type="InterPro" id="IPR050902">
    <property type="entry name" value="ABC_Transporter_SBP"/>
</dbReference>
<proteinExistence type="inferred from homology"/>
<dbReference type="AlphaFoldDB" id="A0AA96LDP4"/>
<evidence type="ECO:0000256" key="3">
    <source>
        <dbReference type="SAM" id="MobiDB-lite"/>
    </source>
</evidence>
<dbReference type="CDD" id="cd01143">
    <property type="entry name" value="YvrC"/>
    <property type="match status" value="1"/>
</dbReference>
<keyword evidence="7" id="KW-1185">Reference proteome</keyword>
<dbReference type="Gene3D" id="3.40.50.1980">
    <property type="entry name" value="Nitrogenase molybdenum iron protein domain"/>
    <property type="match status" value="2"/>
</dbReference>
<dbReference type="SUPFAM" id="SSF53807">
    <property type="entry name" value="Helical backbone' metal receptor"/>
    <property type="match status" value="1"/>
</dbReference>
<dbReference type="EMBL" id="CP130318">
    <property type="protein sequence ID" value="WNQ10235.1"/>
    <property type="molecule type" value="Genomic_DNA"/>
</dbReference>
<reference evidence="6 7" key="1">
    <citation type="submission" date="2022-02" db="EMBL/GenBank/DDBJ databases">
        <title>Paenibacillus sp. MBLB1776 Whole Genome Shotgun Sequencing.</title>
        <authorList>
            <person name="Hwang C.Y."/>
            <person name="Cho E.-S."/>
            <person name="Seo M.-J."/>
        </authorList>
    </citation>
    <scope>NUCLEOTIDE SEQUENCE [LARGE SCALE GENOMIC DNA]</scope>
    <source>
        <strain evidence="6 7">MBLB1776</strain>
    </source>
</reference>
<evidence type="ECO:0000313" key="6">
    <source>
        <dbReference type="EMBL" id="WNQ10235.1"/>
    </source>
</evidence>